<organism evidence="1 2">
    <name type="scientific">Boletus reticuloceps</name>
    <dbReference type="NCBI Taxonomy" id="495285"/>
    <lineage>
        <taxon>Eukaryota</taxon>
        <taxon>Fungi</taxon>
        <taxon>Dikarya</taxon>
        <taxon>Basidiomycota</taxon>
        <taxon>Agaricomycotina</taxon>
        <taxon>Agaricomycetes</taxon>
        <taxon>Agaricomycetidae</taxon>
        <taxon>Boletales</taxon>
        <taxon>Boletineae</taxon>
        <taxon>Boletaceae</taxon>
        <taxon>Boletoideae</taxon>
        <taxon>Boletus</taxon>
    </lineage>
</organism>
<sequence length="157" mass="17955">MTPNRAVLFTLRHSIAQISVRERTDCELFYLSFISKHVPGGDREKVQEHPQWIALCNKHGRPAEPSAQSKHGDRLSKYLISEFCVLTQFARSILTFTGVVVQRSVNRPTNLHDPIDTIDPPFSVKVLKSMNLGIFRLKLIKLLKFPTPQGVRRYRCG</sequence>
<proteinExistence type="predicted"/>
<dbReference type="EMBL" id="JAGFBS010000012">
    <property type="protein sequence ID" value="KAG6376308.1"/>
    <property type="molecule type" value="Genomic_DNA"/>
</dbReference>
<comment type="caution">
    <text evidence="1">The sequence shown here is derived from an EMBL/GenBank/DDBJ whole genome shotgun (WGS) entry which is preliminary data.</text>
</comment>
<evidence type="ECO:0000313" key="2">
    <source>
        <dbReference type="Proteomes" id="UP000683000"/>
    </source>
</evidence>
<dbReference type="Proteomes" id="UP000683000">
    <property type="component" value="Unassembled WGS sequence"/>
</dbReference>
<keyword evidence="2" id="KW-1185">Reference proteome</keyword>
<name>A0A8I3AAK5_9AGAM</name>
<protein>
    <submittedName>
        <fullName evidence="1">Uncharacterized protein</fullName>
    </submittedName>
</protein>
<accession>A0A8I3AAK5</accession>
<evidence type="ECO:0000313" key="1">
    <source>
        <dbReference type="EMBL" id="KAG6376308.1"/>
    </source>
</evidence>
<gene>
    <name evidence="1" type="ORF">JVT61DRAFT_2286</name>
</gene>
<dbReference type="AlphaFoldDB" id="A0A8I3AAK5"/>
<dbReference type="OrthoDB" id="5273213at2759"/>
<reference evidence="1" key="1">
    <citation type="submission" date="2021-03" db="EMBL/GenBank/DDBJ databases">
        <title>Evolutionary innovations through gain and loss of genes in the ectomycorrhizal Boletales.</title>
        <authorList>
            <person name="Wu G."/>
            <person name="Miyauchi S."/>
            <person name="Morin E."/>
            <person name="Yang Z.-L."/>
            <person name="Xu J."/>
            <person name="Martin F.M."/>
        </authorList>
    </citation>
    <scope>NUCLEOTIDE SEQUENCE</scope>
    <source>
        <strain evidence="1">BR01</strain>
    </source>
</reference>